<dbReference type="InterPro" id="IPR017871">
    <property type="entry name" value="ABC_transporter-like_CS"/>
</dbReference>
<dbReference type="Pfam" id="PF20431">
    <property type="entry name" value="E_motif"/>
    <property type="match status" value="1"/>
</dbReference>
<feature type="domain" description="ABC transporter" evidence="5">
    <location>
        <begin position="344"/>
        <end position="598"/>
    </location>
</feature>
<evidence type="ECO:0000256" key="3">
    <source>
        <dbReference type="ARBA" id="ARBA00022840"/>
    </source>
</evidence>
<keyword evidence="1" id="KW-0677">Repeat</keyword>
<dbReference type="PROSITE" id="PS51375">
    <property type="entry name" value="PPR"/>
    <property type="match status" value="1"/>
</dbReference>
<dbReference type="Proteomes" id="UP000467840">
    <property type="component" value="Chromosome 11"/>
</dbReference>
<dbReference type="NCBIfam" id="TIGR00756">
    <property type="entry name" value="PPR"/>
    <property type="match status" value="1"/>
</dbReference>
<keyword evidence="2" id="KW-0547">Nucleotide-binding</keyword>
<dbReference type="GO" id="GO:0016887">
    <property type="term" value="F:ATP hydrolysis activity"/>
    <property type="evidence" value="ECO:0007669"/>
    <property type="project" value="InterPro"/>
</dbReference>
<dbReference type="SUPFAM" id="SSF54862">
    <property type="entry name" value="4Fe-4S ferredoxins"/>
    <property type="match status" value="1"/>
</dbReference>
<name>A0A6A6NDA4_HEVBR</name>
<dbReference type="CDD" id="cd03236">
    <property type="entry name" value="ABC_RNaseL_inhibitor_domain1"/>
    <property type="match status" value="1"/>
</dbReference>
<dbReference type="Pfam" id="PF00005">
    <property type="entry name" value="ABC_tran"/>
    <property type="match status" value="2"/>
</dbReference>
<dbReference type="Pfam" id="PF00037">
    <property type="entry name" value="Fer4"/>
    <property type="match status" value="1"/>
</dbReference>
<dbReference type="NCBIfam" id="NF009945">
    <property type="entry name" value="PRK13409.1"/>
    <property type="match status" value="1"/>
</dbReference>
<evidence type="ECO:0000259" key="6">
    <source>
        <dbReference type="PROSITE" id="PS51379"/>
    </source>
</evidence>
<dbReference type="PROSITE" id="PS00198">
    <property type="entry name" value="4FE4S_FER_1"/>
    <property type="match status" value="1"/>
</dbReference>
<dbReference type="Pfam" id="PF13041">
    <property type="entry name" value="PPR_2"/>
    <property type="match status" value="1"/>
</dbReference>
<comment type="caution">
    <text evidence="7">The sequence shown here is derived from an EMBL/GenBank/DDBJ whole genome shotgun (WGS) entry which is preliminary data.</text>
</comment>
<dbReference type="PANTHER" id="PTHR19248">
    <property type="entry name" value="ATP-BINDING TRANSPORT PROTEIN-RELATED"/>
    <property type="match status" value="1"/>
</dbReference>
<dbReference type="PROSITE" id="PS51379">
    <property type="entry name" value="4FE4S_FER_2"/>
    <property type="match status" value="1"/>
</dbReference>
<keyword evidence="3" id="KW-0067">ATP-binding</keyword>
<dbReference type="InterPro" id="IPR002885">
    <property type="entry name" value="PPR_rpt"/>
</dbReference>
<feature type="domain" description="ABC transporter" evidence="5">
    <location>
        <begin position="70"/>
        <end position="315"/>
    </location>
</feature>
<dbReference type="PROSITE" id="PS00211">
    <property type="entry name" value="ABC_TRANSPORTER_1"/>
    <property type="match status" value="2"/>
</dbReference>
<dbReference type="InterPro" id="IPR017896">
    <property type="entry name" value="4Fe4S_Fe-S-bd"/>
</dbReference>
<dbReference type="Gene3D" id="1.25.40.10">
    <property type="entry name" value="Tetratricopeptide repeat domain"/>
    <property type="match status" value="1"/>
</dbReference>
<proteinExistence type="predicted"/>
<dbReference type="InterPro" id="IPR034348">
    <property type="entry name" value="RLI_dom_1"/>
</dbReference>
<dbReference type="PROSITE" id="PS50893">
    <property type="entry name" value="ABC_TRANSPORTER_2"/>
    <property type="match status" value="2"/>
</dbReference>
<accession>A0A6A6NDA4</accession>
<dbReference type="GO" id="GO:0005524">
    <property type="term" value="F:ATP binding"/>
    <property type="evidence" value="ECO:0007669"/>
    <property type="project" value="UniProtKB-KW"/>
</dbReference>
<gene>
    <name evidence="7" type="ORF">GH714_030237</name>
</gene>
<evidence type="ECO:0000259" key="5">
    <source>
        <dbReference type="PROSITE" id="PS50893"/>
    </source>
</evidence>
<dbReference type="InterPro" id="IPR011990">
    <property type="entry name" value="TPR-like_helical_dom_sf"/>
</dbReference>
<dbReference type="InterPro" id="IPR027417">
    <property type="entry name" value="P-loop_NTPase"/>
</dbReference>
<dbReference type="AlphaFoldDB" id="A0A6A6NDA4"/>
<evidence type="ECO:0000256" key="2">
    <source>
        <dbReference type="ARBA" id="ARBA00022741"/>
    </source>
</evidence>
<protein>
    <recommendedName>
        <fullName evidence="9">ABC transporter family protein</fullName>
    </recommendedName>
</protein>
<organism evidence="7 8">
    <name type="scientific">Hevea brasiliensis</name>
    <name type="common">Para rubber tree</name>
    <name type="synonym">Siphonia brasiliensis</name>
    <dbReference type="NCBI Taxonomy" id="3981"/>
    <lineage>
        <taxon>Eukaryota</taxon>
        <taxon>Viridiplantae</taxon>
        <taxon>Streptophyta</taxon>
        <taxon>Embryophyta</taxon>
        <taxon>Tracheophyta</taxon>
        <taxon>Spermatophyta</taxon>
        <taxon>Magnoliopsida</taxon>
        <taxon>eudicotyledons</taxon>
        <taxon>Gunneridae</taxon>
        <taxon>Pentapetalae</taxon>
        <taxon>rosids</taxon>
        <taxon>fabids</taxon>
        <taxon>Malpighiales</taxon>
        <taxon>Euphorbiaceae</taxon>
        <taxon>Crotonoideae</taxon>
        <taxon>Micrandreae</taxon>
        <taxon>Hevea</taxon>
    </lineage>
</organism>
<dbReference type="InterPro" id="IPR003439">
    <property type="entry name" value="ABC_transporter-like_ATP-bd"/>
</dbReference>
<dbReference type="SMART" id="SM00382">
    <property type="entry name" value="AAA"/>
    <property type="match status" value="2"/>
</dbReference>
<evidence type="ECO:0000256" key="1">
    <source>
        <dbReference type="ARBA" id="ARBA00022737"/>
    </source>
</evidence>
<reference evidence="7 8" key="1">
    <citation type="journal article" date="2020" name="Mol. Plant">
        <title>The Chromosome-Based Rubber Tree Genome Provides New Insights into Spurge Genome Evolution and Rubber Biosynthesis.</title>
        <authorList>
            <person name="Liu J."/>
            <person name="Shi C."/>
            <person name="Shi C.C."/>
            <person name="Li W."/>
            <person name="Zhang Q.J."/>
            <person name="Zhang Y."/>
            <person name="Li K."/>
            <person name="Lu H.F."/>
            <person name="Shi C."/>
            <person name="Zhu S.T."/>
            <person name="Xiao Z.Y."/>
            <person name="Nan H."/>
            <person name="Yue Y."/>
            <person name="Zhu X.G."/>
            <person name="Wu Y."/>
            <person name="Hong X.N."/>
            <person name="Fan G.Y."/>
            <person name="Tong Y."/>
            <person name="Zhang D."/>
            <person name="Mao C.L."/>
            <person name="Liu Y.L."/>
            <person name="Hao S.J."/>
            <person name="Liu W.Q."/>
            <person name="Lv M.Q."/>
            <person name="Zhang H.B."/>
            <person name="Liu Y."/>
            <person name="Hu-Tang G.R."/>
            <person name="Wang J.P."/>
            <person name="Wang J.H."/>
            <person name="Sun Y.H."/>
            <person name="Ni S.B."/>
            <person name="Chen W.B."/>
            <person name="Zhang X.C."/>
            <person name="Jiao Y.N."/>
            <person name="Eichler E.E."/>
            <person name="Li G.H."/>
            <person name="Liu X."/>
            <person name="Gao L.Z."/>
        </authorList>
    </citation>
    <scope>NUCLEOTIDE SEQUENCE [LARGE SCALE GENOMIC DNA]</scope>
    <source>
        <strain evidence="8">cv. GT1</strain>
        <tissue evidence="7">Leaf</tissue>
    </source>
</reference>
<dbReference type="InterPro" id="IPR013283">
    <property type="entry name" value="RLI1"/>
</dbReference>
<dbReference type="SUPFAM" id="SSF52540">
    <property type="entry name" value="P-loop containing nucleoside triphosphate hydrolases"/>
    <property type="match status" value="2"/>
</dbReference>
<evidence type="ECO:0000313" key="7">
    <source>
        <dbReference type="EMBL" id="KAF2322756.1"/>
    </source>
</evidence>
<dbReference type="InterPro" id="IPR017900">
    <property type="entry name" value="4Fe4S_Fe_S_CS"/>
</dbReference>
<feature type="domain" description="4Fe-4S ferredoxin-type" evidence="6">
    <location>
        <begin position="46"/>
        <end position="75"/>
    </location>
</feature>
<evidence type="ECO:0000256" key="4">
    <source>
        <dbReference type="PROSITE-ProRule" id="PRU00708"/>
    </source>
</evidence>
<evidence type="ECO:0008006" key="9">
    <source>
        <dbReference type="Google" id="ProtNLM"/>
    </source>
</evidence>
<dbReference type="InterPro" id="IPR046848">
    <property type="entry name" value="E_motif"/>
</dbReference>
<dbReference type="FunFam" id="3.40.50.300:FF:000152">
    <property type="entry name" value="ATP-binding cassette, sub-family E, member 1"/>
    <property type="match status" value="1"/>
</dbReference>
<dbReference type="Pfam" id="PF01535">
    <property type="entry name" value="PPR"/>
    <property type="match status" value="2"/>
</dbReference>
<dbReference type="InterPro" id="IPR007209">
    <property type="entry name" value="RNaseL-inhib-like_metal-bd_dom"/>
</dbReference>
<keyword evidence="8" id="KW-1185">Reference proteome</keyword>
<dbReference type="Pfam" id="PF04068">
    <property type="entry name" value="Fer4_RLI"/>
    <property type="match status" value="1"/>
</dbReference>
<feature type="repeat" description="PPR" evidence="4">
    <location>
        <begin position="658"/>
        <end position="692"/>
    </location>
</feature>
<dbReference type="PRINTS" id="PR01868">
    <property type="entry name" value="ABCEFAMILY"/>
</dbReference>
<evidence type="ECO:0000313" key="8">
    <source>
        <dbReference type="Proteomes" id="UP000467840"/>
    </source>
</evidence>
<sequence length="797" mass="89633">MADRLTRIAIVSSDRCKPKKCRQECKKSCPVVKTGKLCIEVTPASKIAFISEELCIGCGICVKKCPFEAIQIINLPKDLDKDTTHRYGPNTFKLHRLPVPRPGQVLGLVGTNGIGKSTALKVLAGKLKPNLGRFNNPPDWQEILTYFRGSELQNYFTRILEDHLKAIIKPQYVDHIPKAVQGNVGQVLDQKDERDMKAELCQDLELNQVIDRNVGDLSGGELQRFAIAVVAIQNAEIYMFDEPSSYLDVKQRLKAAQVVRSLLRPNSYVIVVEHDLSVLDYLSDFICCLYGKPGAYGVVTLPFSVREGINIFLAGFVPTENLRFRDESLTFKVAETPQESAEEIETYARYKYPTMTKTQGNFKLRVIEGEFTDSQIIVMLGENGTGKTTFIRMLAGLLKPDTVEGSDVEIPEFNVSYKPQKISPKFQSTVRHLLHQKIRDSYTHPQFVSDVMKPLLIEQLMDQEVVNLSGGELQRVALCLCLGKPADIYLIDEPSAYLDSEQRIVASKVIKRLAMESQLGQDYPIRSVIGDWYPKLRKIKLAWKLFDQMPQKDVVSWNTMVISYAQSGFCYETLRFYRELRNLEIGYNECSFAGLLYVCVKFKQLELTRQAHRQVLVAGFLSNLVISSSVVDAYAKCSEMSDARLLFDEMNVRDILAWTTTVSALIAGYARHGLGQKALELFTKMLILHIRPDQFTFSSCLCACAGIASLNHGHAGHFDKLMNQLEKMPCKPNDQIGNALVGVCRIHGNVEVGRKAAEQLIQLKPHSSTANVLLSTIYAALGRWESVEKVRVETAYE</sequence>
<dbReference type="InterPro" id="IPR003593">
    <property type="entry name" value="AAA+_ATPase"/>
</dbReference>
<dbReference type="EMBL" id="JAAGAX010000002">
    <property type="protein sequence ID" value="KAF2322756.1"/>
    <property type="molecule type" value="Genomic_DNA"/>
</dbReference>
<dbReference type="Gene3D" id="3.40.50.300">
    <property type="entry name" value="P-loop containing nucleotide triphosphate hydrolases"/>
    <property type="match status" value="2"/>
</dbReference>